<dbReference type="PROSITE" id="PS51192">
    <property type="entry name" value="HELICASE_ATP_BIND_1"/>
    <property type="match status" value="1"/>
</dbReference>
<dbReference type="OrthoDB" id="4507197at2759"/>
<dbReference type="GO" id="GO:0003677">
    <property type="term" value="F:DNA binding"/>
    <property type="evidence" value="ECO:0007669"/>
    <property type="project" value="UniProtKB-KW"/>
</dbReference>
<comment type="catalytic activity">
    <reaction evidence="4">
        <text>Couples ATP hydrolysis with the unwinding of duplex DNA by translocating in the 3'-5' direction.</text>
        <dbReference type="EC" id="5.6.2.4"/>
    </reaction>
</comment>
<dbReference type="Pfam" id="PF00270">
    <property type="entry name" value="DEAD"/>
    <property type="match status" value="1"/>
</dbReference>
<evidence type="ECO:0000256" key="4">
    <source>
        <dbReference type="ARBA" id="ARBA00034617"/>
    </source>
</evidence>
<evidence type="ECO:0000256" key="3">
    <source>
        <dbReference type="ARBA" id="ARBA00023235"/>
    </source>
</evidence>
<organism evidence="7 8">
    <name type="scientific">Terfezia boudieri ATCC MYA-4762</name>
    <dbReference type="NCBI Taxonomy" id="1051890"/>
    <lineage>
        <taxon>Eukaryota</taxon>
        <taxon>Fungi</taxon>
        <taxon>Dikarya</taxon>
        <taxon>Ascomycota</taxon>
        <taxon>Pezizomycotina</taxon>
        <taxon>Pezizomycetes</taxon>
        <taxon>Pezizales</taxon>
        <taxon>Pezizaceae</taxon>
        <taxon>Terfezia</taxon>
    </lineage>
</organism>
<dbReference type="Proteomes" id="UP000267821">
    <property type="component" value="Unassembled WGS sequence"/>
</dbReference>
<dbReference type="GO" id="GO:0005737">
    <property type="term" value="C:cytoplasm"/>
    <property type="evidence" value="ECO:0007669"/>
    <property type="project" value="TreeGrafter"/>
</dbReference>
<keyword evidence="8" id="KW-1185">Reference proteome</keyword>
<dbReference type="EMBL" id="ML121601">
    <property type="protein sequence ID" value="RPB19008.1"/>
    <property type="molecule type" value="Genomic_DNA"/>
</dbReference>
<protein>
    <recommendedName>
        <fullName evidence="5">DNA 3'-5' helicase</fullName>
        <ecNumber evidence="5">5.6.2.4</ecNumber>
    </recommendedName>
</protein>
<dbReference type="Gene3D" id="3.40.50.300">
    <property type="entry name" value="P-loop containing nucleotide triphosphate hydrolases"/>
    <property type="match status" value="1"/>
</dbReference>
<evidence type="ECO:0000256" key="2">
    <source>
        <dbReference type="ARBA" id="ARBA00023125"/>
    </source>
</evidence>
<dbReference type="STRING" id="1051890.A0A3N4LB97"/>
<sequence>MSVVLLVGDRAGCGRMTTGTASDKNSGVAMVGESEQENVLMLLRVTSKNLFIQSLQLESEVQPLVGIRAKISDIALHIAIARGVPLRVIPWQVEAATRFIEGRDQIVISKTGDGKDFCFLLASLYSLDRTIVVLTLLISLEDCHVATARKYGFKAVAINAKSVADDPTIIVKAIIGVYHLIFTCPEMLEVNHPIFQQLSRSKIFQKRLLDFVIDEVHLCHQWLVYTWDSQSRGDTNSQQENLSCGLYGLGLTLHIFHTCPFYGTFSNSGIPCSRIHPHSSKVPKGLSFDSEVC</sequence>
<dbReference type="EC" id="5.6.2.4" evidence="5"/>
<dbReference type="InterPro" id="IPR014001">
    <property type="entry name" value="Helicase_ATP-bd"/>
</dbReference>
<reference evidence="7 8" key="1">
    <citation type="journal article" date="2018" name="Nat. Ecol. Evol.">
        <title>Pezizomycetes genomes reveal the molecular basis of ectomycorrhizal truffle lifestyle.</title>
        <authorList>
            <person name="Murat C."/>
            <person name="Payen T."/>
            <person name="Noel B."/>
            <person name="Kuo A."/>
            <person name="Morin E."/>
            <person name="Chen J."/>
            <person name="Kohler A."/>
            <person name="Krizsan K."/>
            <person name="Balestrini R."/>
            <person name="Da Silva C."/>
            <person name="Montanini B."/>
            <person name="Hainaut M."/>
            <person name="Levati E."/>
            <person name="Barry K.W."/>
            <person name="Belfiori B."/>
            <person name="Cichocki N."/>
            <person name="Clum A."/>
            <person name="Dockter R.B."/>
            <person name="Fauchery L."/>
            <person name="Guy J."/>
            <person name="Iotti M."/>
            <person name="Le Tacon F."/>
            <person name="Lindquist E.A."/>
            <person name="Lipzen A."/>
            <person name="Malagnac F."/>
            <person name="Mello A."/>
            <person name="Molinier V."/>
            <person name="Miyauchi S."/>
            <person name="Poulain J."/>
            <person name="Riccioni C."/>
            <person name="Rubini A."/>
            <person name="Sitrit Y."/>
            <person name="Splivallo R."/>
            <person name="Traeger S."/>
            <person name="Wang M."/>
            <person name="Zifcakova L."/>
            <person name="Wipf D."/>
            <person name="Zambonelli A."/>
            <person name="Paolocci F."/>
            <person name="Nowrousian M."/>
            <person name="Ottonello S."/>
            <person name="Baldrian P."/>
            <person name="Spatafora J.W."/>
            <person name="Henrissat B."/>
            <person name="Nagy L.G."/>
            <person name="Aury J.M."/>
            <person name="Wincker P."/>
            <person name="Grigoriev I.V."/>
            <person name="Bonfante P."/>
            <person name="Martin F.M."/>
        </authorList>
    </citation>
    <scope>NUCLEOTIDE SEQUENCE [LARGE SCALE GENOMIC DNA]</scope>
    <source>
        <strain evidence="7 8">ATCC MYA-4762</strain>
    </source>
</reference>
<evidence type="ECO:0000313" key="8">
    <source>
        <dbReference type="Proteomes" id="UP000267821"/>
    </source>
</evidence>
<dbReference type="GO" id="GO:0005524">
    <property type="term" value="F:ATP binding"/>
    <property type="evidence" value="ECO:0007669"/>
    <property type="project" value="InterPro"/>
</dbReference>
<name>A0A3N4LB97_9PEZI</name>
<gene>
    <name evidence="7" type="ORF">L211DRAFT_853573</name>
</gene>
<proteinExistence type="inferred from homology"/>
<evidence type="ECO:0000313" key="7">
    <source>
        <dbReference type="EMBL" id="RPB19008.1"/>
    </source>
</evidence>
<dbReference type="PANTHER" id="PTHR13710:SF105">
    <property type="entry name" value="ATP-DEPENDENT DNA HELICASE Q1"/>
    <property type="match status" value="1"/>
</dbReference>
<evidence type="ECO:0000259" key="6">
    <source>
        <dbReference type="PROSITE" id="PS51192"/>
    </source>
</evidence>
<dbReference type="InterPro" id="IPR011545">
    <property type="entry name" value="DEAD/DEAH_box_helicase_dom"/>
</dbReference>
<evidence type="ECO:0000256" key="5">
    <source>
        <dbReference type="ARBA" id="ARBA00034808"/>
    </source>
</evidence>
<keyword evidence="2" id="KW-0238">DNA-binding</keyword>
<dbReference type="PANTHER" id="PTHR13710">
    <property type="entry name" value="DNA HELICASE RECQ FAMILY MEMBER"/>
    <property type="match status" value="1"/>
</dbReference>
<comment type="similarity">
    <text evidence="1">Belongs to the helicase family. RecQ subfamily.</text>
</comment>
<evidence type="ECO:0000256" key="1">
    <source>
        <dbReference type="ARBA" id="ARBA00005446"/>
    </source>
</evidence>
<dbReference type="AlphaFoldDB" id="A0A3N4LB97"/>
<dbReference type="GO" id="GO:0009378">
    <property type="term" value="F:four-way junction helicase activity"/>
    <property type="evidence" value="ECO:0007669"/>
    <property type="project" value="TreeGrafter"/>
</dbReference>
<dbReference type="InterPro" id="IPR027417">
    <property type="entry name" value="P-loop_NTPase"/>
</dbReference>
<dbReference type="GO" id="GO:0043138">
    <property type="term" value="F:3'-5' DNA helicase activity"/>
    <property type="evidence" value="ECO:0007669"/>
    <property type="project" value="UniProtKB-EC"/>
</dbReference>
<dbReference type="SUPFAM" id="SSF52540">
    <property type="entry name" value="P-loop containing nucleoside triphosphate hydrolases"/>
    <property type="match status" value="1"/>
</dbReference>
<dbReference type="GO" id="GO:0000724">
    <property type="term" value="P:double-strand break repair via homologous recombination"/>
    <property type="evidence" value="ECO:0007669"/>
    <property type="project" value="TreeGrafter"/>
</dbReference>
<accession>A0A3N4LB97</accession>
<feature type="domain" description="Helicase ATP-binding" evidence="6">
    <location>
        <begin position="96"/>
        <end position="252"/>
    </location>
</feature>
<keyword evidence="3" id="KW-0413">Isomerase</keyword>
<dbReference type="InParanoid" id="A0A3N4LB97"/>
<dbReference type="GO" id="GO:0005694">
    <property type="term" value="C:chromosome"/>
    <property type="evidence" value="ECO:0007669"/>
    <property type="project" value="TreeGrafter"/>
</dbReference>